<name>G1EDX8_9VIRU</name>
<feature type="compositionally biased region" description="Basic and acidic residues" evidence="1">
    <location>
        <begin position="87"/>
        <end position="96"/>
    </location>
</feature>
<feature type="compositionally biased region" description="Acidic residues" evidence="1">
    <location>
        <begin position="209"/>
        <end position="224"/>
    </location>
</feature>
<reference evidence="2" key="1">
    <citation type="journal article" date="2011" name="Virology">
        <title>A novel mycovirus closely related to hypoviruses that infects the plant pathogenic fungus Sclerotinia sclerotiorum.</title>
        <authorList>
            <person name="Xie J."/>
            <person name="Xiao X."/>
            <person name="Fu Y."/>
            <person name="Liu H."/>
            <person name="Cheng J."/>
            <person name="Ghabrial S.A."/>
            <person name="Li G."/>
            <person name="Jiang D."/>
        </authorList>
    </citation>
    <scope>NUCLEOTIDE SEQUENCE</scope>
    <source>
        <strain evidence="2">SZ-150</strain>
    </source>
</reference>
<feature type="compositionally biased region" description="Basic and acidic residues" evidence="1">
    <location>
        <begin position="25"/>
        <end position="35"/>
    </location>
</feature>
<feature type="region of interest" description="Disordered" evidence="1">
    <location>
        <begin position="244"/>
        <end position="266"/>
    </location>
</feature>
<evidence type="ECO:0000256" key="1">
    <source>
        <dbReference type="SAM" id="MobiDB-lite"/>
    </source>
</evidence>
<accession>G1EDX8</accession>
<organism evidence="2">
    <name type="scientific">Sclerotinia sclerotiorum hypovirus 1</name>
    <dbReference type="NCBI Taxonomy" id="1074325"/>
    <lineage>
        <taxon>Viruses</taxon>
        <taxon>Riboviria</taxon>
        <taxon>Orthornavirae</taxon>
        <taxon>Pisuviricota</taxon>
        <taxon>Duplopiviricetes</taxon>
        <taxon>Durnavirales</taxon>
        <taxon>Hypoviridae</taxon>
        <taxon>Betahypovirus</taxon>
        <taxon>Betahypovirus sclerotiniae</taxon>
    </lineage>
</organism>
<proteinExistence type="predicted"/>
<feature type="compositionally biased region" description="Basic and acidic residues" evidence="1">
    <location>
        <begin position="44"/>
        <end position="61"/>
    </location>
</feature>
<dbReference type="EMBL" id="JN084008">
    <property type="protein sequence ID" value="AEM17148.1"/>
    <property type="molecule type" value="Genomic_RNA"/>
</dbReference>
<evidence type="ECO:0000313" key="2">
    <source>
        <dbReference type="EMBL" id="AEM17148.1"/>
    </source>
</evidence>
<feature type="region of interest" description="Disordered" evidence="1">
    <location>
        <begin position="206"/>
        <end position="228"/>
    </location>
</feature>
<protein>
    <submittedName>
        <fullName evidence="2">Uncharacterized protein</fullName>
    </submittedName>
</protein>
<feature type="region of interest" description="Disordered" evidence="1">
    <location>
        <begin position="1"/>
        <end position="109"/>
    </location>
</feature>
<sequence length="639" mass="70877">MNNPPSSSDKGHKPFAPTGGGARVHNVEHKVRESPPRSLISSGGEHDNKHARRSGRDEKPPSRPSSSKGEEITIAHRPAPLNLPSRPIERSRESSRHRGSSTESHQKAPRPGYCYAVMFEREHRHNVMEELKADPTLAELRAVAGGPRPKYSLKNIQIKITANIGLSKMGPLKPVSLHVERVHNHTGITPRTLIDNEAYATVRVGSSGYDEDDDEGWEDEDEGEDVTHAGDWDHYRDLQRNYPGLRVIPPTETPSPSPASGSSAESMWSPAFRNTWQAMAQDPFFVPIEQRIQDFGAAAADALDAYNEGFYDELPDDYVEEEDWFEPNSTTTWGLPTDNRVACSMGAAMDVGVGSTKEESPLEAQINQVVNEVVDDVVESADAVFTAIAEVTSRQPNHSCDSSALVPRRVADCYTALATGYHPTIIASQSSTGFVAFVNGLTEVFKTIVVAADGFDASMRIHPGWHKVENSLHIIPGRINIGEVKTFLDATETLKGEFVIVITNFHYRTPGESELAKDFEGKVIRVGPSPKQRSYGKKVVIRVPYNDTSCRFLMEPTYTCVIQAGRDGVLIFVSEENVMASYFWFVLQTAVFPSWVKRYGLVKHWDMSYPTPRMWRGCFCSVSFGLQEPGLQVTCYHVS</sequence>